<protein>
    <submittedName>
        <fullName evidence="2">Glycosyltransferase family 2 protein</fullName>
    </submittedName>
</protein>
<dbReference type="Gene3D" id="3.90.550.10">
    <property type="entry name" value="Spore Coat Polysaccharide Biosynthesis Protein SpsA, Chain A"/>
    <property type="match status" value="1"/>
</dbReference>
<comment type="caution">
    <text evidence="2">The sequence shown here is derived from an EMBL/GenBank/DDBJ whole genome shotgun (WGS) entry which is preliminary data.</text>
</comment>
<dbReference type="GO" id="GO:0016758">
    <property type="term" value="F:hexosyltransferase activity"/>
    <property type="evidence" value="ECO:0007669"/>
    <property type="project" value="UniProtKB-ARBA"/>
</dbReference>
<dbReference type="EMBL" id="RJUG01000004">
    <property type="protein sequence ID" value="ROI07686.1"/>
    <property type="molecule type" value="Genomic_DNA"/>
</dbReference>
<accession>A0A3N0WRE6</accession>
<reference evidence="3" key="2">
    <citation type="submission" date="2018-11" db="EMBL/GenBank/DDBJ databases">
        <title>Proposal to divide the Flavobacteriaceae and reorganize its genera based on Amino Acid Identity values calculated from whole genome sequences.</title>
        <authorList>
            <person name="Nicholson A.C."/>
            <person name="Gulvik C.A."/>
            <person name="Whitney A.M."/>
            <person name="Humrighouse B.W."/>
            <person name="Bell M."/>
            <person name="Holmens B."/>
            <person name="Steigerwalt A."/>
            <person name="Villarma A."/>
            <person name="Sheth M."/>
            <person name="Batra D."/>
            <person name="Pryor J."/>
            <person name="Bernardet J.-F."/>
            <person name="Hugo C."/>
            <person name="Kampfer P."/>
            <person name="Newman J."/>
            <person name="Mcquiston J.R."/>
        </authorList>
    </citation>
    <scope>NUCLEOTIDE SEQUENCE [LARGE SCALE GENOMIC DNA]</scope>
    <source>
        <strain evidence="3">H3056</strain>
    </source>
</reference>
<feature type="domain" description="Glycosyltransferase 2-like" evidence="1">
    <location>
        <begin position="6"/>
        <end position="165"/>
    </location>
</feature>
<dbReference type="InterPro" id="IPR029044">
    <property type="entry name" value="Nucleotide-diphossugar_trans"/>
</dbReference>
<keyword evidence="2" id="KW-0808">Transferase</keyword>
<reference evidence="3" key="1">
    <citation type="submission" date="2018-11" db="EMBL/GenBank/DDBJ databases">
        <title>Proposal to divide the Flavobacteriaceae and reorganize its genera based on Amino Acid Identity values calculated from whole genome sequences.</title>
        <authorList>
            <person name="Nicholson A.C."/>
            <person name="Gulvik C.A."/>
            <person name="Whitney A.M."/>
            <person name="Humrighouse B.W."/>
            <person name="Bell M."/>
            <person name="Holmes B."/>
            <person name="Steigerwalt A."/>
            <person name="Villarma A."/>
            <person name="Sheth M."/>
            <person name="Batra D."/>
            <person name="Pryor J."/>
            <person name="Bernardet J.-F."/>
            <person name="Hugo C."/>
            <person name="Kampfer P."/>
            <person name="Newman J."/>
            <person name="Mcquiston J.R."/>
        </authorList>
    </citation>
    <scope>NUCLEOTIDE SEQUENCE [LARGE SCALE GENOMIC DNA]</scope>
    <source>
        <strain evidence="3">H3056</strain>
    </source>
</reference>
<dbReference type="PANTHER" id="PTHR22916">
    <property type="entry name" value="GLYCOSYLTRANSFERASE"/>
    <property type="match status" value="1"/>
</dbReference>
<evidence type="ECO:0000313" key="2">
    <source>
        <dbReference type="EMBL" id="ROI07686.1"/>
    </source>
</evidence>
<dbReference type="OrthoDB" id="635429at2"/>
<dbReference type="PANTHER" id="PTHR22916:SF3">
    <property type="entry name" value="UDP-GLCNAC:BETAGAL BETA-1,3-N-ACETYLGLUCOSAMINYLTRANSFERASE-LIKE PROTEIN 1"/>
    <property type="match status" value="1"/>
</dbReference>
<dbReference type="RefSeq" id="WP_123266006.1">
    <property type="nucleotide sequence ID" value="NZ_RJUG01000004.1"/>
</dbReference>
<dbReference type="Proteomes" id="UP000270224">
    <property type="component" value="Unassembled WGS sequence"/>
</dbReference>
<name>A0A3N0WRE6_9FLAO</name>
<dbReference type="AlphaFoldDB" id="A0A3N0WRE6"/>
<evidence type="ECO:0000313" key="3">
    <source>
        <dbReference type="Proteomes" id="UP000270224"/>
    </source>
</evidence>
<dbReference type="Pfam" id="PF00535">
    <property type="entry name" value="Glycos_transf_2"/>
    <property type="match status" value="1"/>
</dbReference>
<dbReference type="CDD" id="cd00761">
    <property type="entry name" value="Glyco_tranf_GTA_type"/>
    <property type="match status" value="1"/>
</dbReference>
<evidence type="ECO:0000259" key="1">
    <source>
        <dbReference type="Pfam" id="PF00535"/>
    </source>
</evidence>
<organism evidence="2 3">
    <name type="scientific">Kaistella daneshvariae</name>
    <dbReference type="NCBI Taxonomy" id="2487074"/>
    <lineage>
        <taxon>Bacteria</taxon>
        <taxon>Pseudomonadati</taxon>
        <taxon>Bacteroidota</taxon>
        <taxon>Flavobacteriia</taxon>
        <taxon>Flavobacteriales</taxon>
        <taxon>Weeksellaceae</taxon>
        <taxon>Chryseobacterium group</taxon>
        <taxon>Kaistella</taxon>
    </lineage>
</organism>
<dbReference type="SUPFAM" id="SSF53448">
    <property type="entry name" value="Nucleotide-diphospho-sugar transferases"/>
    <property type="match status" value="1"/>
</dbReference>
<sequence length="290" mass="33953">MEAPISILIANYNNGHFFGDCFESLIAQTEKNWEAVVIDDASTDNSVEIISEMIKNDERFRFFQNEKNMGYQRTLIKAIQLSTAPIFARLDPDDTLSSNAIEKSLQAHNQFPEVGLVYSNISVCDKNLVEDFVHKGKQVNSLGREYYNLNGEMSAFASFKRQIYDQTSGIDPFNRRAEDKDIYMKMCEVAPVKYIDEVLYQYRIHDKATSTISNWEKADFWHMVALIKMAERRNINIEDIFLERYVHRSYVDKMVKDAERRVEMITNSQVYKLMQKMGVFKMYRTLWKGQ</sequence>
<dbReference type="InterPro" id="IPR001173">
    <property type="entry name" value="Glyco_trans_2-like"/>
</dbReference>
<proteinExistence type="predicted"/>
<gene>
    <name evidence="2" type="ORF">EGI11_08315</name>
</gene>